<dbReference type="PANTHER" id="PTHR43380:SF1">
    <property type="entry name" value="2-OXOISOVALERATE DEHYDROGENASE SUBUNIT ALPHA, MITOCHONDRIAL"/>
    <property type="match status" value="1"/>
</dbReference>
<accession>A0A3S5BF50</accession>
<keyword evidence="4" id="KW-0786">Thiamine pyrophosphate</keyword>
<reference evidence="7" key="1">
    <citation type="submission" date="2018-11" db="EMBL/GenBank/DDBJ databases">
        <authorList>
            <consortium name="Pathogen Informatics"/>
        </authorList>
    </citation>
    <scope>NUCLEOTIDE SEQUENCE</scope>
</reference>
<organism evidence="7 8">
    <name type="scientific">Protopolystoma xenopodis</name>
    <dbReference type="NCBI Taxonomy" id="117903"/>
    <lineage>
        <taxon>Eukaryota</taxon>
        <taxon>Metazoa</taxon>
        <taxon>Spiralia</taxon>
        <taxon>Lophotrochozoa</taxon>
        <taxon>Platyhelminthes</taxon>
        <taxon>Monogenea</taxon>
        <taxon>Polyopisthocotylea</taxon>
        <taxon>Polystomatidea</taxon>
        <taxon>Polystomatidae</taxon>
        <taxon>Protopolystoma</taxon>
    </lineage>
</organism>
<evidence type="ECO:0000256" key="3">
    <source>
        <dbReference type="ARBA" id="ARBA00023002"/>
    </source>
</evidence>
<dbReference type="EMBL" id="CAAALY010054266">
    <property type="protein sequence ID" value="VEL22014.1"/>
    <property type="molecule type" value="Genomic_DNA"/>
</dbReference>
<keyword evidence="3 4" id="KW-0560">Oxidoreductase</keyword>
<keyword evidence="2" id="KW-0809">Transit peptide</keyword>
<evidence type="ECO:0000313" key="7">
    <source>
        <dbReference type="EMBL" id="VEL22014.1"/>
    </source>
</evidence>
<evidence type="ECO:0000256" key="2">
    <source>
        <dbReference type="ARBA" id="ARBA00022946"/>
    </source>
</evidence>
<evidence type="ECO:0000256" key="1">
    <source>
        <dbReference type="ARBA" id="ARBA00008646"/>
    </source>
</evidence>
<dbReference type="InterPro" id="IPR029061">
    <property type="entry name" value="THDP-binding"/>
</dbReference>
<keyword evidence="8" id="KW-1185">Reference proteome</keyword>
<proteinExistence type="inferred from homology"/>
<dbReference type="Gene3D" id="3.40.50.970">
    <property type="match status" value="1"/>
</dbReference>
<name>A0A3S5BF50_9PLAT</name>
<dbReference type="EC" id="1.2.4.4" evidence="4"/>
<comment type="similarity">
    <text evidence="1 4">Belongs to the BCKDHA family.</text>
</comment>
<comment type="caution">
    <text evidence="7">The sequence shown here is derived from an EMBL/GenBank/DDBJ whole genome shotgun (WGS) entry which is preliminary data.</text>
</comment>
<feature type="signal peptide" evidence="5">
    <location>
        <begin position="1"/>
        <end position="20"/>
    </location>
</feature>
<dbReference type="GO" id="GO:0009083">
    <property type="term" value="P:branched-chain amino acid catabolic process"/>
    <property type="evidence" value="ECO:0007669"/>
    <property type="project" value="TreeGrafter"/>
</dbReference>
<dbReference type="OrthoDB" id="3845at2759"/>
<evidence type="ECO:0000256" key="5">
    <source>
        <dbReference type="SAM" id="SignalP"/>
    </source>
</evidence>
<sequence length="99" mass="11738">MNRFIITLLIFFSSIRRIATITGLPVCCILPIFNSRVGHHSTSDDSSAYRSIDEVQFWEKEDNPILRLKKYLIAKGWWSDEEEQSWLANIRKEVIIRFY</sequence>
<dbReference type="PANTHER" id="PTHR43380">
    <property type="entry name" value="2-OXOISOVALERATE DEHYDROGENASE SUBUNIT ALPHA, MITOCHONDRIAL"/>
    <property type="match status" value="1"/>
</dbReference>
<evidence type="ECO:0000256" key="4">
    <source>
        <dbReference type="RuleBase" id="RU365014"/>
    </source>
</evidence>
<feature type="domain" description="Dehydrogenase E1 component" evidence="6">
    <location>
        <begin position="35"/>
        <end position="94"/>
    </location>
</feature>
<comment type="cofactor">
    <cofactor evidence="4">
        <name>thiamine diphosphate</name>
        <dbReference type="ChEBI" id="CHEBI:58937"/>
    </cofactor>
</comment>
<dbReference type="AlphaFoldDB" id="A0A3S5BF50"/>
<dbReference type="Pfam" id="PF00676">
    <property type="entry name" value="E1_dh"/>
    <property type="match status" value="1"/>
</dbReference>
<evidence type="ECO:0000259" key="6">
    <source>
        <dbReference type="Pfam" id="PF00676"/>
    </source>
</evidence>
<feature type="chain" id="PRO_5018776595" description="2-oxoisovalerate dehydrogenase subunit alpha" evidence="5">
    <location>
        <begin position="21"/>
        <end position="99"/>
    </location>
</feature>
<protein>
    <recommendedName>
        <fullName evidence="4">2-oxoisovalerate dehydrogenase subunit alpha</fullName>
        <ecNumber evidence="4">1.2.4.4</ecNumber>
    </recommendedName>
    <alternativeName>
        <fullName evidence="4">Branched-chain alpha-keto acid dehydrogenase E1 component alpha chain</fullName>
    </alternativeName>
</protein>
<dbReference type="GO" id="GO:0003863">
    <property type="term" value="F:branched-chain 2-oxo acid dehydrogenase activity"/>
    <property type="evidence" value="ECO:0007669"/>
    <property type="project" value="UniProtKB-EC"/>
</dbReference>
<dbReference type="InterPro" id="IPR050771">
    <property type="entry name" value="Alpha-ketoacid_DH_E1_comp"/>
</dbReference>
<comment type="function">
    <text evidence="4">The branched-chain alpha-keto dehydrogenase complex catalyzes the overall conversion of alpha-keto acids to acyl-CoA and CO(2). It contains multiple copies of three enzymatic components: branched-chain alpha-keto acid decarboxylase (E1), lipoamide acyltransferase (E2) and lipoamide dehydrogenase (E3).</text>
</comment>
<evidence type="ECO:0000313" key="8">
    <source>
        <dbReference type="Proteomes" id="UP000784294"/>
    </source>
</evidence>
<dbReference type="InterPro" id="IPR001017">
    <property type="entry name" value="DH_E1"/>
</dbReference>
<gene>
    <name evidence="7" type="ORF">PXEA_LOCUS15454</name>
</gene>
<dbReference type="SUPFAM" id="SSF52518">
    <property type="entry name" value="Thiamin diphosphate-binding fold (THDP-binding)"/>
    <property type="match status" value="1"/>
</dbReference>
<comment type="catalytic activity">
    <reaction evidence="4">
        <text>N(6)-[(R)-lipoyl]-L-lysyl-[protein] + 3-methyl-2-oxobutanoate + H(+) = N(6)-[(R)-S(8)-2-methylpropanoyldihydrolipoyl]-L-lysyl-[protein] + CO2</text>
        <dbReference type="Rhea" id="RHEA:13457"/>
        <dbReference type="Rhea" id="RHEA-COMP:10474"/>
        <dbReference type="Rhea" id="RHEA-COMP:10497"/>
        <dbReference type="ChEBI" id="CHEBI:11851"/>
        <dbReference type="ChEBI" id="CHEBI:15378"/>
        <dbReference type="ChEBI" id="CHEBI:16526"/>
        <dbReference type="ChEBI" id="CHEBI:83099"/>
        <dbReference type="ChEBI" id="CHEBI:83142"/>
        <dbReference type="EC" id="1.2.4.4"/>
    </reaction>
</comment>
<keyword evidence="5" id="KW-0732">Signal</keyword>
<dbReference type="Proteomes" id="UP000784294">
    <property type="component" value="Unassembled WGS sequence"/>
</dbReference>